<feature type="transmembrane region" description="Helical" evidence="1">
    <location>
        <begin position="406"/>
        <end position="431"/>
    </location>
</feature>
<feature type="transmembrane region" description="Helical" evidence="1">
    <location>
        <begin position="58"/>
        <end position="76"/>
    </location>
</feature>
<feature type="transmembrane region" description="Helical" evidence="1">
    <location>
        <begin position="180"/>
        <end position="201"/>
    </location>
</feature>
<feature type="transmembrane region" description="Helical" evidence="1">
    <location>
        <begin position="213"/>
        <end position="230"/>
    </location>
</feature>
<evidence type="ECO:0000256" key="1">
    <source>
        <dbReference type="SAM" id="Phobius"/>
    </source>
</evidence>
<feature type="transmembrane region" description="Helical" evidence="1">
    <location>
        <begin position="365"/>
        <end position="394"/>
    </location>
</feature>
<comment type="caution">
    <text evidence="2">The sequence shown here is derived from an EMBL/GenBank/DDBJ whole genome shotgun (WGS) entry which is preliminary data.</text>
</comment>
<feature type="transmembrane region" description="Helical" evidence="1">
    <location>
        <begin position="443"/>
        <end position="465"/>
    </location>
</feature>
<keyword evidence="1" id="KW-0472">Membrane</keyword>
<sequence>MSARSPRDLWNKAIAATLLATMALVLAARLFASDALWHLAWGAVAATLFCTAPRLRLREFYLLALSLVIAAVVWATREDRVEILTAALDQAGFLMVFILLLALLREAAVTSPSVGELGAFLTRQPAGRRYAALYSGTAFMAVIFNIGVVSFLVPLIQRGIARANTTDGRDAIRERRQISAMLRGFAWSVIWSPTALAPLALMELIPGVDRLRWIGWGLVVFALVLALGWAEERWRFRAYRPTGAIRPLPMPPAAAARFAASCGWLLGLSWIIAELRGESVVFGLMVSCPIMLVGWLVAQNGIGPTGRRATAARLREILIDTIPASGPIAVTLAASGFLGRAGAGVVPGDALVAALHLDTMPDWMLLAAIPVVLSLFSLLAFSPIMMAIFFGSLFGGLTEMPADPTLIALAISCGWALSMTFSPFATVVLLIQRISGIPALRLTLGWNVAFTVLSAALLAVFFAAIRP</sequence>
<accession>A0ABV3XTV3</accession>
<evidence type="ECO:0000313" key="2">
    <source>
        <dbReference type="EMBL" id="MEX5728776.1"/>
    </source>
</evidence>
<keyword evidence="1" id="KW-1133">Transmembrane helix</keyword>
<reference evidence="2 3" key="1">
    <citation type="submission" date="2024-06" db="EMBL/GenBank/DDBJ databases">
        <title>Genome of Rhodovulum iodosum, a marine photoferrotroph.</title>
        <authorList>
            <person name="Bianchini G."/>
            <person name="Nikeleit V."/>
            <person name="Kappler A."/>
            <person name="Bryce C."/>
            <person name="Sanchez-Baracaldo P."/>
        </authorList>
    </citation>
    <scope>NUCLEOTIDE SEQUENCE [LARGE SCALE GENOMIC DNA]</scope>
    <source>
        <strain evidence="2 3">UT/N1</strain>
    </source>
</reference>
<organism evidence="2 3">
    <name type="scientific">Rhodovulum iodosum</name>
    <dbReference type="NCBI Taxonomy" id="68291"/>
    <lineage>
        <taxon>Bacteria</taxon>
        <taxon>Pseudomonadati</taxon>
        <taxon>Pseudomonadota</taxon>
        <taxon>Alphaproteobacteria</taxon>
        <taxon>Rhodobacterales</taxon>
        <taxon>Paracoccaceae</taxon>
        <taxon>Rhodovulum</taxon>
    </lineage>
</organism>
<feature type="transmembrane region" description="Helical" evidence="1">
    <location>
        <begin position="83"/>
        <end position="104"/>
    </location>
</feature>
<keyword evidence="1" id="KW-0812">Transmembrane</keyword>
<feature type="transmembrane region" description="Helical" evidence="1">
    <location>
        <begin position="279"/>
        <end position="298"/>
    </location>
</feature>
<dbReference type="Proteomes" id="UP001560019">
    <property type="component" value="Unassembled WGS sequence"/>
</dbReference>
<dbReference type="EMBL" id="JBEHHI010000002">
    <property type="protein sequence ID" value="MEX5728776.1"/>
    <property type="molecule type" value="Genomic_DNA"/>
</dbReference>
<feature type="transmembrane region" description="Helical" evidence="1">
    <location>
        <begin position="131"/>
        <end position="153"/>
    </location>
</feature>
<name>A0ABV3XTV3_9RHOB</name>
<dbReference type="RefSeq" id="WP_125407054.1">
    <property type="nucleotide sequence ID" value="NZ_JBEHHI010000002.1"/>
</dbReference>
<protein>
    <submittedName>
        <fullName evidence="2">Uncharacterized protein</fullName>
    </submittedName>
</protein>
<evidence type="ECO:0000313" key="3">
    <source>
        <dbReference type="Proteomes" id="UP001560019"/>
    </source>
</evidence>
<keyword evidence="3" id="KW-1185">Reference proteome</keyword>
<gene>
    <name evidence="2" type="ORF">Ga0609869_002129</name>
</gene>
<proteinExistence type="predicted"/>